<evidence type="ECO:0000256" key="1">
    <source>
        <dbReference type="SAM" id="Coils"/>
    </source>
</evidence>
<dbReference type="Proteomes" id="UP000184396">
    <property type="component" value="Unassembled WGS sequence"/>
</dbReference>
<proteinExistence type="predicted"/>
<name>A0A1M6AG20_9FLAO</name>
<gene>
    <name evidence="2" type="ORF">SAMN05216261_0404</name>
</gene>
<protein>
    <submittedName>
        <fullName evidence="2">Uncharacterized protein</fullName>
    </submittedName>
</protein>
<dbReference type="RefSeq" id="WP_019386253.1">
    <property type="nucleotide sequence ID" value="NZ_ALIH01000001.1"/>
</dbReference>
<feature type="coiled-coil region" evidence="1">
    <location>
        <begin position="161"/>
        <end position="188"/>
    </location>
</feature>
<dbReference type="eggNOG" id="ENOG502ZN71">
    <property type="taxonomic scope" value="Bacteria"/>
</dbReference>
<evidence type="ECO:0000313" key="2">
    <source>
        <dbReference type="EMBL" id="SHI35372.1"/>
    </source>
</evidence>
<dbReference type="AlphaFoldDB" id="A0A1M6AG20"/>
<organism evidence="2 3">
    <name type="scientific">Algibacter luteus</name>
    <dbReference type="NCBI Taxonomy" id="1178825"/>
    <lineage>
        <taxon>Bacteria</taxon>
        <taxon>Pseudomonadati</taxon>
        <taxon>Bacteroidota</taxon>
        <taxon>Flavobacteriia</taxon>
        <taxon>Flavobacteriales</taxon>
        <taxon>Flavobacteriaceae</taxon>
        <taxon>Algibacter</taxon>
    </lineage>
</organism>
<keyword evidence="3" id="KW-1185">Reference proteome</keyword>
<keyword evidence="1" id="KW-0175">Coiled coil</keyword>
<sequence>MKTPFLSIIVASFITLSAFSQISINNYKYVIVPEKFDFLKTQDEFQLNSLTKFLFNKYGFEAVMEGSEYPADLALNRCLALDADVLNESNLFKTKLKIELKDCNDKLVHETGLGESREKEYKKAYNFALREAFKKLEPLNYNYVPNESITSITTATQSPAKKEVTQEIAELKKEIQNLKKEKQAEVTAVEKPKVETPEVKVQEPKPVKQPEVKETSVIEGVSNVLYAQEIENGFQLVDSSPKVVYRIKKTNLNDVFLVEGSSAIIYKKGNDWVIEYYTGATLEQEALNIKF</sequence>
<reference evidence="2 3" key="1">
    <citation type="submission" date="2016-11" db="EMBL/GenBank/DDBJ databases">
        <authorList>
            <person name="Jaros S."/>
            <person name="Januszkiewicz K."/>
            <person name="Wedrychowicz H."/>
        </authorList>
    </citation>
    <scope>NUCLEOTIDE SEQUENCE [LARGE SCALE GENOMIC DNA]</scope>
    <source>
        <strain evidence="2 3">CGMCC 1.12213</strain>
    </source>
</reference>
<dbReference type="STRING" id="1178825.SAMN05216261_0404"/>
<dbReference type="EMBL" id="FQYK01000001">
    <property type="protein sequence ID" value="SHI35372.1"/>
    <property type="molecule type" value="Genomic_DNA"/>
</dbReference>
<dbReference type="OrthoDB" id="1274006at2"/>
<accession>A0A1M6AG20</accession>
<evidence type="ECO:0000313" key="3">
    <source>
        <dbReference type="Proteomes" id="UP000184396"/>
    </source>
</evidence>